<accession>A0AAE9Y4H7</accession>
<organism evidence="1 2">
    <name type="scientific">Iamia majanohamensis</name>
    <dbReference type="NCBI Taxonomy" id="467976"/>
    <lineage>
        <taxon>Bacteria</taxon>
        <taxon>Bacillati</taxon>
        <taxon>Actinomycetota</taxon>
        <taxon>Acidimicrobiia</taxon>
        <taxon>Acidimicrobiales</taxon>
        <taxon>Iamiaceae</taxon>
        <taxon>Iamia</taxon>
    </lineage>
</organism>
<dbReference type="Gene3D" id="3.40.50.2000">
    <property type="entry name" value="Glycogen Phosphorylase B"/>
    <property type="match status" value="1"/>
</dbReference>
<gene>
    <name evidence="1" type="ORF">PO878_15830</name>
</gene>
<dbReference type="PANTHER" id="PTHR46656:SF3">
    <property type="entry name" value="PUTATIVE-RELATED"/>
    <property type="match status" value="1"/>
</dbReference>
<evidence type="ECO:0008006" key="3">
    <source>
        <dbReference type="Google" id="ProtNLM"/>
    </source>
</evidence>
<dbReference type="Proteomes" id="UP001216390">
    <property type="component" value="Chromosome"/>
</dbReference>
<protein>
    <recommendedName>
        <fullName evidence="3">Glycosyltransferase</fullName>
    </recommendedName>
</protein>
<dbReference type="AlphaFoldDB" id="A0AAE9Y4H7"/>
<sequence>MSTGTAAGVHYVAHPPGDGLGEAAAGYIDLLRADGVPVAWTPLAWGPQGLAPCADVPSPGRHRDVIGTPPGDTVVLHTLLPWLDRLREQLPARRHLALATWEADALDPSIVASLNRLDGVIVPSEFNREVFVRSGVEVPVSVVPHVHRPAQPCPGGIPGVPDGAFVFYLIATWSTRKAVPETIVAFLDEFGPDEDVALVVKTTGLDAMAVERRARSGEPPGRTEETWWSLARLVAGRRTPPVHLLAGDLPDEHIRRLHTRGDCLLSITRSEGFGLTPFEAGAHGNPTIATGFGATPEVLPPRYPLLVAHELVATIDEEPDGWIDLSAEQRWARPDFGHARALMRWAFEHRDQAAEIGDRVRRHVAARYGAEAVGRSLRRALDG</sequence>
<dbReference type="RefSeq" id="WP_272735496.1">
    <property type="nucleotide sequence ID" value="NZ_CP116942.1"/>
</dbReference>
<dbReference type="PANTHER" id="PTHR46656">
    <property type="entry name" value="PUTATIVE-RELATED"/>
    <property type="match status" value="1"/>
</dbReference>
<dbReference type="KEGG" id="ima:PO878_15830"/>
<proteinExistence type="predicted"/>
<dbReference type="SUPFAM" id="SSF53756">
    <property type="entry name" value="UDP-Glycosyltransferase/glycogen phosphorylase"/>
    <property type="match status" value="1"/>
</dbReference>
<keyword evidence="2" id="KW-1185">Reference proteome</keyword>
<evidence type="ECO:0000313" key="2">
    <source>
        <dbReference type="Proteomes" id="UP001216390"/>
    </source>
</evidence>
<dbReference type="EMBL" id="CP116942">
    <property type="protein sequence ID" value="WCO65970.1"/>
    <property type="molecule type" value="Genomic_DNA"/>
</dbReference>
<evidence type="ECO:0000313" key="1">
    <source>
        <dbReference type="EMBL" id="WCO65970.1"/>
    </source>
</evidence>
<reference evidence="1" key="1">
    <citation type="submission" date="2023-01" db="EMBL/GenBank/DDBJ databases">
        <title>The diversity of Class Acidimicrobiia in South China Sea sediment environments and the proposal of Iamia marina sp. nov., a novel species of the genus Iamia.</title>
        <authorList>
            <person name="He Y."/>
            <person name="Tian X."/>
        </authorList>
    </citation>
    <scope>NUCLEOTIDE SEQUENCE</scope>
    <source>
        <strain evidence="1">DSM 19957</strain>
    </source>
</reference>
<name>A0AAE9Y4H7_9ACTN</name>